<dbReference type="RefSeq" id="WP_187541147.1">
    <property type="nucleotide sequence ID" value="NZ_CP060717.1"/>
</dbReference>
<dbReference type="InterPro" id="IPR025303">
    <property type="entry name" value="PdaC"/>
</dbReference>
<dbReference type="AlphaFoldDB" id="A0A7G9S8H2"/>
<reference evidence="2 3" key="1">
    <citation type="submission" date="2020-08" db="EMBL/GenBank/DDBJ databases">
        <title>Genome sequence of Sphingomonas rhizophila KACC 19189T.</title>
        <authorList>
            <person name="Hyun D.-W."/>
            <person name="Bae J.-W."/>
        </authorList>
    </citation>
    <scope>NUCLEOTIDE SEQUENCE [LARGE SCALE GENOMIC DNA]</scope>
    <source>
        <strain evidence="2 3">KACC 19189</strain>
    </source>
</reference>
<dbReference type="Gene3D" id="3.30.565.40">
    <property type="entry name" value="Fervidobacterium nodosum Rt17-B1 like"/>
    <property type="match status" value="1"/>
</dbReference>
<gene>
    <name evidence="2" type="ORF">H9L12_07060</name>
</gene>
<name>A0A7G9S8H2_9SPHN</name>
<protein>
    <submittedName>
        <fullName evidence="2">DUF4163 domain-containing protein</fullName>
    </submittedName>
</protein>
<dbReference type="EMBL" id="CP060717">
    <property type="protein sequence ID" value="QNN64147.1"/>
    <property type="molecule type" value="Genomic_DNA"/>
</dbReference>
<proteinExistence type="predicted"/>
<feature type="domain" description="Deacetylase PdaC" evidence="1">
    <location>
        <begin position="64"/>
        <end position="154"/>
    </location>
</feature>
<evidence type="ECO:0000313" key="3">
    <source>
        <dbReference type="Proteomes" id="UP000515955"/>
    </source>
</evidence>
<evidence type="ECO:0000259" key="1">
    <source>
        <dbReference type="Pfam" id="PF13739"/>
    </source>
</evidence>
<dbReference type="Pfam" id="PF13739">
    <property type="entry name" value="PdaC"/>
    <property type="match status" value="1"/>
</dbReference>
<evidence type="ECO:0000313" key="2">
    <source>
        <dbReference type="EMBL" id="QNN64147.1"/>
    </source>
</evidence>
<dbReference type="KEGG" id="srhi:H9L12_07060"/>
<dbReference type="PROSITE" id="PS51257">
    <property type="entry name" value="PROKAR_LIPOPROTEIN"/>
    <property type="match status" value="1"/>
</dbReference>
<accession>A0A7G9S8H2</accession>
<sequence>MALRRARGTPLRMKPVPHALVAAAILLTGGCHSPETREKIEKMQNGEVAKSPTAPEPGRAFSREEKTPLLDFSYEWPAEAAAIPALVERFTRDMDSAHKQAVATAQEDEKSRKGIGVDFNNHSFERSWSTAGQSPALLSLVATTSVFTGGAHPNHGRTALLWDRKANREMKASDLFAKASDFTALLNGPWCKGIEQARLERRQGERIGGEFDICPPLSDISVIPADTDNDGKFDRLRFLADPYVAGPYAEGDYEVAYAIEPSWIAAMKPEWRDSFERP</sequence>
<dbReference type="Proteomes" id="UP000515955">
    <property type="component" value="Chromosome"/>
</dbReference>
<organism evidence="2 3">
    <name type="scientific">Sphingomonas rhizophila</name>
    <dbReference type="NCBI Taxonomy" id="2071607"/>
    <lineage>
        <taxon>Bacteria</taxon>
        <taxon>Pseudomonadati</taxon>
        <taxon>Pseudomonadota</taxon>
        <taxon>Alphaproteobacteria</taxon>
        <taxon>Sphingomonadales</taxon>
        <taxon>Sphingomonadaceae</taxon>
        <taxon>Sphingomonas</taxon>
    </lineage>
</organism>
<keyword evidence="3" id="KW-1185">Reference proteome</keyword>